<dbReference type="AlphaFoldDB" id="A0A4S8KNM4"/>
<evidence type="ECO:0000313" key="3">
    <source>
        <dbReference type="Proteomes" id="UP000297245"/>
    </source>
</evidence>
<feature type="compositionally biased region" description="Polar residues" evidence="1">
    <location>
        <begin position="237"/>
        <end position="251"/>
    </location>
</feature>
<gene>
    <name evidence="2" type="ORF">K435DRAFT_101282</name>
</gene>
<proteinExistence type="predicted"/>
<keyword evidence="3" id="KW-1185">Reference proteome</keyword>
<reference evidence="2 3" key="1">
    <citation type="journal article" date="2019" name="Nat. Ecol. Evol.">
        <title>Megaphylogeny resolves global patterns of mushroom evolution.</title>
        <authorList>
            <person name="Varga T."/>
            <person name="Krizsan K."/>
            <person name="Foldi C."/>
            <person name="Dima B."/>
            <person name="Sanchez-Garcia M."/>
            <person name="Sanchez-Ramirez S."/>
            <person name="Szollosi G.J."/>
            <person name="Szarkandi J.G."/>
            <person name="Papp V."/>
            <person name="Albert L."/>
            <person name="Andreopoulos W."/>
            <person name="Angelini C."/>
            <person name="Antonin V."/>
            <person name="Barry K.W."/>
            <person name="Bougher N.L."/>
            <person name="Buchanan P."/>
            <person name="Buyck B."/>
            <person name="Bense V."/>
            <person name="Catcheside P."/>
            <person name="Chovatia M."/>
            <person name="Cooper J."/>
            <person name="Damon W."/>
            <person name="Desjardin D."/>
            <person name="Finy P."/>
            <person name="Geml J."/>
            <person name="Haridas S."/>
            <person name="Hughes K."/>
            <person name="Justo A."/>
            <person name="Karasinski D."/>
            <person name="Kautmanova I."/>
            <person name="Kiss B."/>
            <person name="Kocsube S."/>
            <person name="Kotiranta H."/>
            <person name="LaButti K.M."/>
            <person name="Lechner B.E."/>
            <person name="Liimatainen K."/>
            <person name="Lipzen A."/>
            <person name="Lukacs Z."/>
            <person name="Mihaltcheva S."/>
            <person name="Morgado L.N."/>
            <person name="Niskanen T."/>
            <person name="Noordeloos M.E."/>
            <person name="Ohm R.A."/>
            <person name="Ortiz-Santana B."/>
            <person name="Ovrebo C."/>
            <person name="Racz N."/>
            <person name="Riley R."/>
            <person name="Savchenko A."/>
            <person name="Shiryaev A."/>
            <person name="Soop K."/>
            <person name="Spirin V."/>
            <person name="Szebenyi C."/>
            <person name="Tomsovsky M."/>
            <person name="Tulloss R.E."/>
            <person name="Uehling J."/>
            <person name="Grigoriev I.V."/>
            <person name="Vagvolgyi C."/>
            <person name="Papp T."/>
            <person name="Martin F.M."/>
            <person name="Miettinen O."/>
            <person name="Hibbett D.S."/>
            <person name="Nagy L.G."/>
        </authorList>
    </citation>
    <scope>NUCLEOTIDE SEQUENCE [LARGE SCALE GENOMIC DNA]</scope>
    <source>
        <strain evidence="2 3">CBS 962.96</strain>
    </source>
</reference>
<feature type="compositionally biased region" description="Low complexity" evidence="1">
    <location>
        <begin position="252"/>
        <end position="262"/>
    </location>
</feature>
<evidence type="ECO:0000256" key="1">
    <source>
        <dbReference type="SAM" id="MobiDB-lite"/>
    </source>
</evidence>
<feature type="region of interest" description="Disordered" evidence="1">
    <location>
        <begin position="133"/>
        <end position="271"/>
    </location>
</feature>
<organism evidence="2 3">
    <name type="scientific">Dendrothele bispora (strain CBS 962.96)</name>
    <dbReference type="NCBI Taxonomy" id="1314807"/>
    <lineage>
        <taxon>Eukaryota</taxon>
        <taxon>Fungi</taxon>
        <taxon>Dikarya</taxon>
        <taxon>Basidiomycota</taxon>
        <taxon>Agaricomycotina</taxon>
        <taxon>Agaricomycetes</taxon>
        <taxon>Agaricomycetidae</taxon>
        <taxon>Agaricales</taxon>
        <taxon>Agaricales incertae sedis</taxon>
        <taxon>Dendrothele</taxon>
    </lineage>
</organism>
<evidence type="ECO:0000313" key="2">
    <source>
        <dbReference type="EMBL" id="THU77222.1"/>
    </source>
</evidence>
<feature type="compositionally biased region" description="Basic and acidic residues" evidence="1">
    <location>
        <begin position="224"/>
        <end position="236"/>
    </location>
</feature>
<feature type="compositionally biased region" description="Pro residues" evidence="1">
    <location>
        <begin position="188"/>
        <end position="200"/>
    </location>
</feature>
<dbReference type="Proteomes" id="UP000297245">
    <property type="component" value="Unassembled WGS sequence"/>
</dbReference>
<name>A0A4S8KNM4_DENBC</name>
<accession>A0A4S8KNM4</accession>
<dbReference type="OrthoDB" id="3250110at2759"/>
<sequence length="374" mass="40893">MTILDGFKIKPLDLEPIYDSWPNAPKFVGNPKKDPPVDDWLRQIRAGCVQRNVPREYWHKVAQHYLGDRAKARLTELKKVMAQVHGGRYSWNWDKFKIAMRNMGWNVDPNETQEVKVQTKRWWLPQKKEVELPSLQQETATSMKKTASSASTTSSSSTTKPPPMTRSNSFWINRKASTDKGLARGAVPPVPPVPPMPPVPVVETKRPRPSRAATVMDSMFHSSTKKEDDKDSKDQRPSSQKVRSETMASNATPTPTRVTPVRGKTLPATPTVTADANDEMVTTVTHAPVWLLNACNALDFLQNEHPKVMSTLSAILITAGSIPSIPAISAGAGGALLASGAAQAVGAIAVGVGSWLKSQHDMSQGSRDGSEKSC</sequence>
<feature type="compositionally biased region" description="Low complexity" evidence="1">
    <location>
        <begin position="139"/>
        <end position="159"/>
    </location>
</feature>
<dbReference type="EMBL" id="ML180510">
    <property type="protein sequence ID" value="THU77222.1"/>
    <property type="molecule type" value="Genomic_DNA"/>
</dbReference>
<protein>
    <submittedName>
        <fullName evidence="2">Uncharacterized protein</fullName>
    </submittedName>
</protein>